<dbReference type="AlphaFoldDB" id="A0A1R4GIH2"/>
<dbReference type="PANTHER" id="PTHR40037:SF1">
    <property type="entry name" value="PHOSPHOESTERASE SAOUHSC_00951-RELATED"/>
    <property type="match status" value="1"/>
</dbReference>
<proteinExistence type="predicted"/>
<dbReference type="RefSeq" id="WP_086999441.1">
    <property type="nucleotide sequence ID" value="NZ_FUHW01000038.1"/>
</dbReference>
<organism evidence="2 3">
    <name type="scientific">Arthrobacter rhombi</name>
    <dbReference type="NCBI Taxonomy" id="71253"/>
    <lineage>
        <taxon>Bacteria</taxon>
        <taxon>Bacillati</taxon>
        <taxon>Actinomycetota</taxon>
        <taxon>Actinomycetes</taxon>
        <taxon>Micrococcales</taxon>
        <taxon>Micrococcaceae</taxon>
        <taxon>Arthrobacter</taxon>
    </lineage>
</organism>
<evidence type="ECO:0000313" key="3">
    <source>
        <dbReference type="Proteomes" id="UP000195913"/>
    </source>
</evidence>
<dbReference type="Proteomes" id="UP000195913">
    <property type="component" value="Unassembled WGS sequence"/>
</dbReference>
<dbReference type="PANTHER" id="PTHR40037">
    <property type="entry name" value="PHOSPHOESTERASE YJCG-RELATED"/>
    <property type="match status" value="1"/>
</dbReference>
<sequence length="195" mass="21262">MTLPESGTEIPGATGPGEEGVSVGIVIPLPEPYRSELRQQRLSFGDPVARSIPPHITLITGAWATDWMAALAHVRRVAANTQPFRLRLRGTATFRPISQVVFLKVAAGFEECVSLNHELQSGPLETRTEFPFHPHLTLAHDLTEEQMGRALTGLADYDVTFAVDRIGLFEYDAGGLWALQEELTLGQDGAHPDPA</sequence>
<dbReference type="InterPro" id="IPR009097">
    <property type="entry name" value="Cyclic_Pdiesterase"/>
</dbReference>
<protein>
    <submittedName>
        <fullName evidence="2">2H phosphoesterase superfamily protein Bsu1186 (YjcG)</fullName>
    </submittedName>
</protein>
<dbReference type="EMBL" id="FUHW01000038">
    <property type="protein sequence ID" value="SJM68031.1"/>
    <property type="molecule type" value="Genomic_DNA"/>
</dbReference>
<evidence type="ECO:0000256" key="1">
    <source>
        <dbReference type="SAM" id="MobiDB-lite"/>
    </source>
</evidence>
<dbReference type="InterPro" id="IPR050580">
    <property type="entry name" value="2H_phosphoesterase_YjcG-like"/>
</dbReference>
<dbReference type="Gene3D" id="3.90.1140.10">
    <property type="entry name" value="Cyclic phosphodiesterase"/>
    <property type="match status" value="1"/>
</dbReference>
<reference evidence="2 3" key="1">
    <citation type="submission" date="2017-02" db="EMBL/GenBank/DDBJ databases">
        <authorList>
            <person name="Peterson S.W."/>
        </authorList>
    </citation>
    <scope>NUCLEOTIDE SEQUENCE [LARGE SCALE GENOMIC DNA]</scope>
    <source>
        <strain evidence="2 3">B Ar 00.02</strain>
    </source>
</reference>
<gene>
    <name evidence="2" type="ORF">FM101_10760</name>
</gene>
<dbReference type="SUPFAM" id="SSF55144">
    <property type="entry name" value="LigT-like"/>
    <property type="match status" value="1"/>
</dbReference>
<dbReference type="Pfam" id="PF13563">
    <property type="entry name" value="2_5_RNA_ligase2"/>
    <property type="match status" value="1"/>
</dbReference>
<feature type="region of interest" description="Disordered" evidence="1">
    <location>
        <begin position="1"/>
        <end position="21"/>
    </location>
</feature>
<accession>A0A1R4GIH2</accession>
<name>A0A1R4GIH2_9MICC</name>
<evidence type="ECO:0000313" key="2">
    <source>
        <dbReference type="EMBL" id="SJM68031.1"/>
    </source>
</evidence>
<keyword evidence="3" id="KW-1185">Reference proteome</keyword>